<feature type="transmembrane region" description="Helical" evidence="1">
    <location>
        <begin position="116"/>
        <end position="133"/>
    </location>
</feature>
<feature type="transmembrane region" description="Helical" evidence="1">
    <location>
        <begin position="145"/>
        <end position="163"/>
    </location>
</feature>
<evidence type="ECO:0000259" key="3">
    <source>
        <dbReference type="Pfam" id="PF13194"/>
    </source>
</evidence>
<keyword evidence="1" id="KW-0472">Membrane</keyword>
<sequence>MDFLGQTPPEHIETFATSLAIGLLIGLERERQPDTKAGLRTFALVALLGTLSGLIATATGAGWILAAGLLAVGATMIAALAVDPLDSGDPGTTSVIAMMVCYGLGAVVWFGHGTLAVMLAIATTLLLYFKTELHGWSRNLTRKDLISILQFAVLSFVILPILPNRDFGPFDALNPHQIWLMVVLISGVSLAGYAALRFVGVRHGAPVIGFFGGLVSSTATTMVFARHARGEEGFIRTATVVILLANLVVMLRLCLVAAIVAPGLLPTLAMVLGGGLILGLAVTAWSWRSLGAHGELPMPEVRNPTEIRTALSFGLLYAAVLFLAALLEDAAGSKGLYLVALASGLTDVDAITLSSLRLHNLEKLAAQQAVFSVALATLSNLAFKSGLVIAIGGGPLARRALPGLLAIAAGIAAGMFFVA</sequence>
<dbReference type="EMBL" id="CP107246">
    <property type="protein sequence ID" value="WIM06181.1"/>
    <property type="molecule type" value="Genomic_DNA"/>
</dbReference>
<feature type="domain" description="DUF4010" evidence="3">
    <location>
        <begin position="183"/>
        <end position="392"/>
    </location>
</feature>
<feature type="domain" description="MgtC/SapB/SrpB/YhiD N-terminal" evidence="2">
    <location>
        <begin position="16"/>
        <end position="135"/>
    </location>
</feature>
<proteinExistence type="predicted"/>
<reference evidence="4" key="1">
    <citation type="journal article" date="2023" name="Nat. Microbiol.">
        <title>Enrichment and characterization of a nitric oxide-reducing microbial community in a continuous bioreactor.</title>
        <authorList>
            <person name="Garrido-Amador P."/>
            <person name="Stortenbeker N."/>
            <person name="Wessels H.J.C.T."/>
            <person name="Speth D.R."/>
            <person name="Garcia-Heredia I."/>
            <person name="Kartal B."/>
        </authorList>
    </citation>
    <scope>NUCLEOTIDE SEQUENCE</scope>
    <source>
        <strain evidence="4">MAG1</strain>
    </source>
</reference>
<dbReference type="Pfam" id="PF02308">
    <property type="entry name" value="MgtC"/>
    <property type="match status" value="1"/>
</dbReference>
<keyword evidence="1" id="KW-0812">Transmembrane</keyword>
<name>A0AA49J069_9PROT</name>
<feature type="transmembrane region" description="Helical" evidence="1">
    <location>
        <begin position="63"/>
        <end position="82"/>
    </location>
</feature>
<evidence type="ECO:0000259" key="2">
    <source>
        <dbReference type="Pfam" id="PF02308"/>
    </source>
</evidence>
<feature type="transmembrane region" description="Helical" evidence="1">
    <location>
        <begin position="208"/>
        <end position="228"/>
    </location>
</feature>
<dbReference type="PANTHER" id="PTHR39084">
    <property type="entry name" value="MEMBRANE PROTEIN-RELATED"/>
    <property type="match status" value="1"/>
</dbReference>
<accession>A0AA49J069</accession>
<dbReference type="AlphaFoldDB" id="A0AA49J069"/>
<feature type="transmembrane region" description="Helical" evidence="1">
    <location>
        <begin position="178"/>
        <end position="196"/>
    </location>
</feature>
<dbReference type="InterPro" id="IPR049177">
    <property type="entry name" value="MgtC_SapB_SrpB_YhiD_N"/>
</dbReference>
<evidence type="ECO:0000313" key="4">
    <source>
        <dbReference type="EMBL" id="WIM06181.1"/>
    </source>
</evidence>
<dbReference type="Pfam" id="PF13194">
    <property type="entry name" value="DUF4010"/>
    <property type="match status" value="1"/>
</dbReference>
<dbReference type="KEGG" id="npv:OHM77_02485"/>
<feature type="transmembrane region" description="Helical" evidence="1">
    <location>
        <begin position="234"/>
        <end position="261"/>
    </location>
</feature>
<gene>
    <name evidence="4" type="ORF">OHM77_02485</name>
</gene>
<protein>
    <submittedName>
        <fullName evidence="4">MgtC/SapB family protein</fullName>
    </submittedName>
</protein>
<feature type="transmembrane region" description="Helical" evidence="1">
    <location>
        <begin position="307"/>
        <end position="327"/>
    </location>
</feature>
<dbReference type="InterPro" id="IPR025105">
    <property type="entry name" value="DUF4010"/>
</dbReference>
<feature type="transmembrane region" description="Helical" evidence="1">
    <location>
        <begin position="39"/>
        <end position="57"/>
    </location>
</feature>
<keyword evidence="1" id="KW-1133">Transmembrane helix</keyword>
<dbReference type="Proteomes" id="UP001234916">
    <property type="component" value="Chromosome"/>
</dbReference>
<evidence type="ECO:0000256" key="1">
    <source>
        <dbReference type="SAM" id="Phobius"/>
    </source>
</evidence>
<feature type="transmembrane region" description="Helical" evidence="1">
    <location>
        <begin position="400"/>
        <end position="418"/>
    </location>
</feature>
<organism evidence="4">
    <name type="scientific">Candidatus Nitricoxidivorans perseverans</name>
    <dbReference type="NCBI Taxonomy" id="2975601"/>
    <lineage>
        <taxon>Bacteria</taxon>
        <taxon>Pseudomonadati</taxon>
        <taxon>Pseudomonadota</taxon>
        <taxon>Betaproteobacteria</taxon>
        <taxon>Nitrosomonadales</taxon>
        <taxon>Sterolibacteriaceae</taxon>
        <taxon>Candidatus Nitricoxidivorans</taxon>
    </lineage>
</organism>
<feature type="transmembrane region" description="Helical" evidence="1">
    <location>
        <begin position="370"/>
        <end position="393"/>
    </location>
</feature>
<feature type="transmembrane region" description="Helical" evidence="1">
    <location>
        <begin position="268"/>
        <end position="287"/>
    </location>
</feature>
<dbReference type="PANTHER" id="PTHR39084:SF1">
    <property type="entry name" value="DUF4010 DOMAIN-CONTAINING PROTEIN"/>
    <property type="match status" value="1"/>
</dbReference>